<dbReference type="SUPFAM" id="SSF53335">
    <property type="entry name" value="S-adenosyl-L-methionine-dependent methyltransferases"/>
    <property type="match status" value="1"/>
</dbReference>
<evidence type="ECO:0000313" key="2">
    <source>
        <dbReference type="EMBL" id="MBS2961985.1"/>
    </source>
</evidence>
<dbReference type="InterPro" id="IPR050508">
    <property type="entry name" value="Methyltransf_Superfamily"/>
</dbReference>
<dbReference type="RefSeq" id="WP_211464199.1">
    <property type="nucleotide sequence ID" value="NZ_JAGSXH010000006.1"/>
</dbReference>
<dbReference type="InterPro" id="IPR013216">
    <property type="entry name" value="Methyltransf_11"/>
</dbReference>
<accession>A0A8J7WJC9</accession>
<dbReference type="GO" id="GO:0008757">
    <property type="term" value="F:S-adenosylmethionine-dependent methyltransferase activity"/>
    <property type="evidence" value="ECO:0007669"/>
    <property type="project" value="InterPro"/>
</dbReference>
<organism evidence="2 3">
    <name type="scientific">Actinocrinis puniceicyclus</name>
    <dbReference type="NCBI Taxonomy" id="977794"/>
    <lineage>
        <taxon>Bacteria</taxon>
        <taxon>Bacillati</taxon>
        <taxon>Actinomycetota</taxon>
        <taxon>Actinomycetes</taxon>
        <taxon>Catenulisporales</taxon>
        <taxon>Actinospicaceae</taxon>
        <taxon>Actinocrinis</taxon>
    </lineage>
</organism>
<dbReference type="GO" id="GO:0032259">
    <property type="term" value="P:methylation"/>
    <property type="evidence" value="ECO:0007669"/>
    <property type="project" value="UniProtKB-KW"/>
</dbReference>
<dbReference type="AlphaFoldDB" id="A0A8J7WJC9"/>
<dbReference type="InterPro" id="IPR029063">
    <property type="entry name" value="SAM-dependent_MTases_sf"/>
</dbReference>
<comment type="caution">
    <text evidence="2">The sequence shown here is derived from an EMBL/GenBank/DDBJ whole genome shotgun (WGS) entry which is preliminary data.</text>
</comment>
<evidence type="ECO:0000313" key="3">
    <source>
        <dbReference type="Proteomes" id="UP000677913"/>
    </source>
</evidence>
<dbReference type="PANTHER" id="PTHR42912">
    <property type="entry name" value="METHYLTRANSFERASE"/>
    <property type="match status" value="1"/>
</dbReference>
<feature type="domain" description="Methyltransferase type 11" evidence="1">
    <location>
        <begin position="199"/>
        <end position="296"/>
    </location>
</feature>
<sequence length="353" mass="37794">MMESMFPDWQDLTEAQHERWETVLGALTGALPARAAGVVVEGEHAAHVADRLARALRSTGRPCIRLTSRNPAADEDAWRAERTTDTVAVAEGTHWREHPPAGRWDLAVRLRAPGGPARDKERRGPRPAAEIVVDLADPHWPVVRAVTGRAGVPEHWYVAENQAFFAVRAATWDTRFGDDMPAYAAAIAEAGPPVGGTALDLGCGTGRALPALRAAVGSSGRVIGLDVTPQMLDAVRAAGRDLSATALLLADAHRLPLADASADLIFAAGLINHLNDARGGLSELARVTRADGHLVLFHPTGRAALAARHGRVLRPDEPLAEHVLARGLTDSGWRLTRYDDAEHRFFAVAARVA</sequence>
<keyword evidence="2" id="KW-0808">Transferase</keyword>
<reference evidence="2" key="1">
    <citation type="submission" date="2021-04" db="EMBL/GenBank/DDBJ databases">
        <title>Genome based classification of Actinospica acidithermotolerans sp. nov., an actinobacterium isolated from an Indonesian hot spring.</title>
        <authorList>
            <person name="Kusuma A.B."/>
            <person name="Putra K.E."/>
            <person name="Nafisah S."/>
            <person name="Loh J."/>
            <person name="Nouioui I."/>
            <person name="Goodfellow M."/>
        </authorList>
    </citation>
    <scope>NUCLEOTIDE SEQUENCE</scope>
    <source>
        <strain evidence="2">DSM 45618</strain>
    </source>
</reference>
<dbReference type="Gene3D" id="3.40.50.150">
    <property type="entry name" value="Vaccinia Virus protein VP39"/>
    <property type="match status" value="1"/>
</dbReference>
<dbReference type="PANTHER" id="PTHR42912:SF95">
    <property type="entry name" value="METHYLTRANSFERASE TYPE 11 DOMAIN-CONTAINING PROTEIN"/>
    <property type="match status" value="1"/>
</dbReference>
<dbReference type="Pfam" id="PF08241">
    <property type="entry name" value="Methyltransf_11"/>
    <property type="match status" value="1"/>
</dbReference>
<evidence type="ECO:0000259" key="1">
    <source>
        <dbReference type="Pfam" id="PF08241"/>
    </source>
</evidence>
<dbReference type="Proteomes" id="UP000677913">
    <property type="component" value="Unassembled WGS sequence"/>
</dbReference>
<keyword evidence="3" id="KW-1185">Reference proteome</keyword>
<gene>
    <name evidence="2" type="ORF">KGA66_02925</name>
</gene>
<protein>
    <submittedName>
        <fullName evidence="2">Class I SAM-dependent methyltransferase</fullName>
    </submittedName>
</protein>
<keyword evidence="2" id="KW-0489">Methyltransferase</keyword>
<name>A0A8J7WJC9_9ACTN</name>
<dbReference type="EMBL" id="JAGSXH010000006">
    <property type="protein sequence ID" value="MBS2961985.1"/>
    <property type="molecule type" value="Genomic_DNA"/>
</dbReference>
<dbReference type="CDD" id="cd02440">
    <property type="entry name" value="AdoMet_MTases"/>
    <property type="match status" value="1"/>
</dbReference>
<proteinExistence type="predicted"/>